<keyword evidence="3" id="KW-0229">DNA integration</keyword>
<evidence type="ECO:0000259" key="6">
    <source>
        <dbReference type="PROSITE" id="PS51898"/>
    </source>
</evidence>
<organism evidence="7 8">
    <name type="scientific">Lacrimispora defluvii</name>
    <dbReference type="NCBI Taxonomy" id="2719233"/>
    <lineage>
        <taxon>Bacteria</taxon>
        <taxon>Bacillati</taxon>
        <taxon>Bacillota</taxon>
        <taxon>Clostridia</taxon>
        <taxon>Lachnospirales</taxon>
        <taxon>Lachnospiraceae</taxon>
        <taxon>Lacrimispora</taxon>
    </lineage>
</organism>
<evidence type="ECO:0000256" key="1">
    <source>
        <dbReference type="ARBA" id="ARBA00003283"/>
    </source>
</evidence>
<keyword evidence="4" id="KW-0238">DNA-binding</keyword>
<dbReference type="Gene3D" id="1.10.150.130">
    <property type="match status" value="1"/>
</dbReference>
<sequence length="375" mass="43051">MPKKRKDGRYSKQVTIGLKNGKPIRKTLYGDTLKELDKNYRDFMSLKEKGIILQEDNTTFRELSELWLTNEKIGSIRDQSITTIKGQLSTINSHIGDIKMRSLRQSHIEAFRASMLKSGKLVQYNLCLSRIRAIVRYAVQKDIITRDITLGMKRIKNVQKKVKRSFTAEERQLFVKAELDSFELCFVNLLLYTGLRKNEALALNVSDIDLKKKKINITKSLVSSKRRESCLQEYTKTAAGKRQVPIPSFLLDILSKYTKERTGILFTSRNGGYISGGTMDFRWGKILKKLQEVSDAPLADDITLHMFRHTYASDLYKSGIDIKQAQYLLGHDDIKTTLDTYTHFGFADVQVDKLEDYYNAVKMQSNGKVIPLKHA</sequence>
<name>A0ABX1VUB7_9FIRM</name>
<dbReference type="InterPro" id="IPR011010">
    <property type="entry name" value="DNA_brk_join_enz"/>
</dbReference>
<dbReference type="EMBL" id="JAAOXG010000039">
    <property type="protein sequence ID" value="NNJ31635.1"/>
    <property type="molecule type" value="Genomic_DNA"/>
</dbReference>
<dbReference type="Pfam" id="PF14659">
    <property type="entry name" value="Phage_int_SAM_3"/>
    <property type="match status" value="1"/>
</dbReference>
<dbReference type="PANTHER" id="PTHR30349">
    <property type="entry name" value="PHAGE INTEGRASE-RELATED"/>
    <property type="match status" value="1"/>
</dbReference>
<dbReference type="InterPro" id="IPR010998">
    <property type="entry name" value="Integrase_recombinase_N"/>
</dbReference>
<accession>A0ABX1VUB7</accession>
<comment type="function">
    <text evidence="1">Site-specific tyrosine recombinase, which acts by catalyzing the cutting and rejoining of the recombining DNA molecules.</text>
</comment>
<dbReference type="InterPro" id="IPR050090">
    <property type="entry name" value="Tyrosine_recombinase_XerCD"/>
</dbReference>
<comment type="caution">
    <text evidence="7">The sequence shown here is derived from an EMBL/GenBank/DDBJ whole genome shotgun (WGS) entry which is preliminary data.</text>
</comment>
<dbReference type="PROSITE" id="PS51898">
    <property type="entry name" value="TYR_RECOMBINASE"/>
    <property type="match status" value="1"/>
</dbReference>
<dbReference type="InterPro" id="IPR013762">
    <property type="entry name" value="Integrase-like_cat_sf"/>
</dbReference>
<feature type="domain" description="Tyr recombinase" evidence="6">
    <location>
        <begin position="161"/>
        <end position="356"/>
    </location>
</feature>
<dbReference type="Proteomes" id="UP000539052">
    <property type="component" value="Unassembled WGS sequence"/>
</dbReference>
<evidence type="ECO:0000256" key="5">
    <source>
        <dbReference type="ARBA" id="ARBA00023172"/>
    </source>
</evidence>
<evidence type="ECO:0000313" key="8">
    <source>
        <dbReference type="Proteomes" id="UP000539052"/>
    </source>
</evidence>
<protein>
    <submittedName>
        <fullName evidence="7">Site-specific integrase</fullName>
    </submittedName>
</protein>
<evidence type="ECO:0000256" key="3">
    <source>
        <dbReference type="ARBA" id="ARBA00022908"/>
    </source>
</evidence>
<keyword evidence="8" id="KW-1185">Reference proteome</keyword>
<evidence type="ECO:0000256" key="2">
    <source>
        <dbReference type="ARBA" id="ARBA00008857"/>
    </source>
</evidence>
<evidence type="ECO:0000313" key="7">
    <source>
        <dbReference type="EMBL" id="NNJ31635.1"/>
    </source>
</evidence>
<dbReference type="SUPFAM" id="SSF56349">
    <property type="entry name" value="DNA breaking-rejoining enzymes"/>
    <property type="match status" value="1"/>
</dbReference>
<dbReference type="PANTHER" id="PTHR30349:SF64">
    <property type="entry name" value="PROPHAGE INTEGRASE INTD-RELATED"/>
    <property type="match status" value="1"/>
</dbReference>
<keyword evidence="5" id="KW-0233">DNA recombination</keyword>
<dbReference type="InterPro" id="IPR004107">
    <property type="entry name" value="Integrase_SAM-like_N"/>
</dbReference>
<dbReference type="Gene3D" id="1.10.443.10">
    <property type="entry name" value="Intergrase catalytic core"/>
    <property type="match status" value="1"/>
</dbReference>
<dbReference type="InterPro" id="IPR002104">
    <property type="entry name" value="Integrase_catalytic"/>
</dbReference>
<evidence type="ECO:0000256" key="4">
    <source>
        <dbReference type="ARBA" id="ARBA00023125"/>
    </source>
</evidence>
<comment type="similarity">
    <text evidence="2">Belongs to the 'phage' integrase family.</text>
</comment>
<dbReference type="CDD" id="cd01189">
    <property type="entry name" value="INT_ICEBs1_C_like"/>
    <property type="match status" value="1"/>
</dbReference>
<proteinExistence type="inferred from homology"/>
<dbReference type="Pfam" id="PF00589">
    <property type="entry name" value="Phage_integrase"/>
    <property type="match status" value="1"/>
</dbReference>
<reference evidence="7 8" key="1">
    <citation type="submission" date="2020-03" db="EMBL/GenBank/DDBJ databases">
        <title>Genome Sequence of industrial isolate, B5A.</title>
        <authorList>
            <person name="Sharma S."/>
            <person name="Patil P.B."/>
            <person name="Korpole S."/>
        </authorList>
    </citation>
    <scope>NUCLEOTIDE SEQUENCE [LARGE SCALE GENOMIC DNA]</scope>
    <source>
        <strain evidence="7 8">PI-S10-B5A</strain>
    </source>
</reference>
<gene>
    <name evidence="7" type="ORF">G9470_17815</name>
</gene>
<dbReference type="RefSeq" id="WP_170822760.1">
    <property type="nucleotide sequence ID" value="NZ_JAAOXG010000039.1"/>
</dbReference>